<gene>
    <name evidence="1" type="ORF">GOP47_0015284</name>
</gene>
<dbReference type="AlphaFoldDB" id="A0A9D4UJD3"/>
<evidence type="ECO:0000313" key="2">
    <source>
        <dbReference type="Proteomes" id="UP000886520"/>
    </source>
</evidence>
<dbReference type="EMBL" id="JABFUD020000015">
    <property type="protein sequence ID" value="KAI5068983.1"/>
    <property type="molecule type" value="Genomic_DNA"/>
</dbReference>
<comment type="caution">
    <text evidence="1">The sequence shown here is derived from an EMBL/GenBank/DDBJ whole genome shotgun (WGS) entry which is preliminary data.</text>
</comment>
<name>A0A9D4UJD3_ADICA</name>
<protein>
    <submittedName>
        <fullName evidence="1">Uncharacterized protein</fullName>
    </submittedName>
</protein>
<reference evidence="1" key="1">
    <citation type="submission" date="2021-01" db="EMBL/GenBank/DDBJ databases">
        <title>Adiantum capillus-veneris genome.</title>
        <authorList>
            <person name="Fang Y."/>
            <person name="Liao Q."/>
        </authorList>
    </citation>
    <scope>NUCLEOTIDE SEQUENCE</scope>
    <source>
        <strain evidence="1">H3</strain>
        <tissue evidence="1">Leaf</tissue>
    </source>
</reference>
<sequence length="117" mass="13437">MPTLPNCPLMLFVKVMARENRPAYQIQAHANTRVEDKKITSRLKSNGKKSFFQTEHRIFWLEFSLALCLAVPWPYIFCQQANTIALFFCSEEGQAGSYNTDIVKARCPQLIFLSGFL</sequence>
<keyword evidence="2" id="KW-1185">Reference proteome</keyword>
<proteinExistence type="predicted"/>
<organism evidence="1 2">
    <name type="scientific">Adiantum capillus-veneris</name>
    <name type="common">Maidenhair fern</name>
    <dbReference type="NCBI Taxonomy" id="13818"/>
    <lineage>
        <taxon>Eukaryota</taxon>
        <taxon>Viridiplantae</taxon>
        <taxon>Streptophyta</taxon>
        <taxon>Embryophyta</taxon>
        <taxon>Tracheophyta</taxon>
        <taxon>Polypodiopsida</taxon>
        <taxon>Polypodiidae</taxon>
        <taxon>Polypodiales</taxon>
        <taxon>Pteridineae</taxon>
        <taxon>Pteridaceae</taxon>
        <taxon>Vittarioideae</taxon>
        <taxon>Adiantum</taxon>
    </lineage>
</organism>
<dbReference type="Proteomes" id="UP000886520">
    <property type="component" value="Chromosome 15"/>
</dbReference>
<evidence type="ECO:0000313" key="1">
    <source>
        <dbReference type="EMBL" id="KAI5068983.1"/>
    </source>
</evidence>
<accession>A0A9D4UJD3</accession>
<feature type="non-terminal residue" evidence="1">
    <location>
        <position position="1"/>
    </location>
</feature>